<keyword evidence="3" id="KW-0804">Transcription</keyword>
<dbReference type="EMBL" id="QWGR01000007">
    <property type="protein sequence ID" value="RIJ47627.1"/>
    <property type="molecule type" value="Genomic_DNA"/>
</dbReference>
<keyword evidence="1" id="KW-0889">Transcription antitermination</keyword>
<dbReference type="NCBIfam" id="NF033644">
    <property type="entry name" value="antiterm_UpxY"/>
    <property type="match status" value="1"/>
</dbReference>
<evidence type="ECO:0000256" key="3">
    <source>
        <dbReference type="ARBA" id="ARBA00023163"/>
    </source>
</evidence>
<dbReference type="Proteomes" id="UP000265926">
    <property type="component" value="Unassembled WGS sequence"/>
</dbReference>
<dbReference type="Gene3D" id="3.30.70.940">
    <property type="entry name" value="NusG, N-terminal domain"/>
    <property type="match status" value="1"/>
</dbReference>
<evidence type="ECO:0000256" key="2">
    <source>
        <dbReference type="ARBA" id="ARBA00023015"/>
    </source>
</evidence>
<dbReference type="PANTHER" id="PTHR30265:SF4">
    <property type="entry name" value="KOW MOTIF FAMILY PROTEIN, EXPRESSED"/>
    <property type="match status" value="1"/>
</dbReference>
<feature type="domain" description="NusG-like N-terminal" evidence="4">
    <location>
        <begin position="9"/>
        <end position="101"/>
    </location>
</feature>
<reference evidence="5" key="1">
    <citation type="submission" date="2018-08" db="EMBL/GenBank/DDBJ databases">
        <title>Pallidiluteibacterium maritimus gen. nov., sp. nov., isolated from coastal sediment.</title>
        <authorList>
            <person name="Zhou L.Y."/>
        </authorList>
    </citation>
    <scope>NUCLEOTIDE SEQUENCE [LARGE SCALE GENOMIC DNA]</scope>
    <source>
        <strain evidence="5">XSD2</strain>
    </source>
</reference>
<evidence type="ECO:0000313" key="6">
    <source>
        <dbReference type="Proteomes" id="UP000265926"/>
    </source>
</evidence>
<proteinExistence type="predicted"/>
<dbReference type="InterPro" id="IPR006645">
    <property type="entry name" value="NGN-like_dom"/>
</dbReference>
<comment type="caution">
    <text evidence="5">The sequence shown here is derived from an EMBL/GenBank/DDBJ whole genome shotgun (WGS) entry which is preliminary data.</text>
</comment>
<dbReference type="AlphaFoldDB" id="A0A399T073"/>
<dbReference type="SUPFAM" id="SSF82679">
    <property type="entry name" value="N-utilization substance G protein NusG, N-terminal domain"/>
    <property type="match status" value="1"/>
</dbReference>
<evidence type="ECO:0000259" key="4">
    <source>
        <dbReference type="Pfam" id="PF02357"/>
    </source>
</evidence>
<dbReference type="InterPro" id="IPR036735">
    <property type="entry name" value="NGN_dom_sf"/>
</dbReference>
<dbReference type="Pfam" id="PF02357">
    <property type="entry name" value="NusG"/>
    <property type="match status" value="1"/>
</dbReference>
<evidence type="ECO:0000256" key="1">
    <source>
        <dbReference type="ARBA" id="ARBA00022814"/>
    </source>
</evidence>
<name>A0A399T073_9BACT</name>
<keyword evidence="2" id="KW-0805">Transcription regulation</keyword>
<dbReference type="InterPro" id="IPR043425">
    <property type="entry name" value="NusG-like"/>
</dbReference>
<dbReference type="PANTHER" id="PTHR30265">
    <property type="entry name" value="RHO-INTERACTING TRANSCRIPTION TERMINATION FACTOR NUSG"/>
    <property type="match status" value="1"/>
</dbReference>
<evidence type="ECO:0000313" key="5">
    <source>
        <dbReference type="EMBL" id="RIJ47627.1"/>
    </source>
</evidence>
<gene>
    <name evidence="5" type="ORF">D1614_13670</name>
</gene>
<dbReference type="GO" id="GO:0031564">
    <property type="term" value="P:transcription antitermination"/>
    <property type="evidence" value="ECO:0007669"/>
    <property type="project" value="UniProtKB-KW"/>
</dbReference>
<protein>
    <submittedName>
        <fullName evidence="5">UpxY family transcription antiterminator</fullName>
    </submittedName>
</protein>
<accession>A0A399T073</accession>
<organism evidence="5 6">
    <name type="scientific">Maribellus luteus</name>
    <dbReference type="NCBI Taxonomy" id="2305463"/>
    <lineage>
        <taxon>Bacteria</taxon>
        <taxon>Pseudomonadati</taxon>
        <taxon>Bacteroidota</taxon>
        <taxon>Bacteroidia</taxon>
        <taxon>Marinilabiliales</taxon>
        <taxon>Prolixibacteraceae</taxon>
        <taxon>Maribellus</taxon>
    </lineage>
</organism>
<dbReference type="RefSeq" id="WP_119438513.1">
    <property type="nucleotide sequence ID" value="NZ_QWGR01000007.1"/>
</dbReference>
<sequence>MIQKDPEIKRWYAIYTRSRAEKKAHDDLLRQGIESFLPLQRKLRQWKDRKKWVELPLMSGYCFVNITRHDYDRVLRTNNVVCYITFEGSAAEIRKEQIAALKKMLEQNEFEVEINHETFSPGKKVEIIQGPLVGLRGELADIRGKHRFLLQIEQIEQSFTVEVPSEYLSAIPEN</sequence>
<dbReference type="GO" id="GO:0006354">
    <property type="term" value="P:DNA-templated transcription elongation"/>
    <property type="evidence" value="ECO:0007669"/>
    <property type="project" value="InterPro"/>
</dbReference>
<dbReference type="OrthoDB" id="9796143at2"/>
<keyword evidence="6" id="KW-1185">Reference proteome</keyword>